<dbReference type="Proteomes" id="UP000256269">
    <property type="component" value="Unassembled WGS sequence"/>
</dbReference>
<evidence type="ECO:0000313" key="3">
    <source>
        <dbReference type="Proteomes" id="UP000256269"/>
    </source>
</evidence>
<dbReference type="OrthoDB" id="337830at2"/>
<keyword evidence="3" id="KW-1185">Reference proteome</keyword>
<accession>A0A3E0G5L5</accession>
<organism evidence="2 3">
    <name type="scientific">Kutzneria buriramensis</name>
    <dbReference type="NCBI Taxonomy" id="1045776"/>
    <lineage>
        <taxon>Bacteria</taxon>
        <taxon>Bacillati</taxon>
        <taxon>Actinomycetota</taxon>
        <taxon>Actinomycetes</taxon>
        <taxon>Pseudonocardiales</taxon>
        <taxon>Pseudonocardiaceae</taxon>
        <taxon>Kutzneria</taxon>
    </lineage>
</organism>
<evidence type="ECO:0000256" key="1">
    <source>
        <dbReference type="SAM" id="MobiDB-lite"/>
    </source>
</evidence>
<dbReference type="Gene3D" id="3.50.50.60">
    <property type="entry name" value="FAD/NAD(P)-binding domain"/>
    <property type="match status" value="1"/>
</dbReference>
<reference evidence="2 3" key="1">
    <citation type="submission" date="2018-08" db="EMBL/GenBank/DDBJ databases">
        <title>Genomic Encyclopedia of Archaeal and Bacterial Type Strains, Phase II (KMG-II): from individual species to whole genera.</title>
        <authorList>
            <person name="Goeker M."/>
        </authorList>
    </citation>
    <scope>NUCLEOTIDE SEQUENCE [LARGE SCALE GENOMIC DNA]</scope>
    <source>
        <strain evidence="2 3">DSM 45791</strain>
    </source>
</reference>
<dbReference type="InterPro" id="IPR050464">
    <property type="entry name" value="Zeta_carotene_desat/Oxidored"/>
</dbReference>
<protein>
    <submittedName>
        <fullName evidence="2">Putative NAD(P)-binding protein</fullName>
    </submittedName>
</protein>
<gene>
    <name evidence="2" type="ORF">BCF44_14218</name>
</gene>
<dbReference type="GO" id="GO:0016491">
    <property type="term" value="F:oxidoreductase activity"/>
    <property type="evidence" value="ECO:0007669"/>
    <property type="project" value="TreeGrafter"/>
</dbReference>
<dbReference type="InterPro" id="IPR036188">
    <property type="entry name" value="FAD/NAD-bd_sf"/>
</dbReference>
<comment type="caution">
    <text evidence="2">The sequence shown here is derived from an EMBL/GenBank/DDBJ whole genome shotgun (WGS) entry which is preliminary data.</text>
</comment>
<dbReference type="PRINTS" id="PR00419">
    <property type="entry name" value="ADXRDTASE"/>
</dbReference>
<dbReference type="PANTHER" id="PTHR42923:SF39">
    <property type="entry name" value="AMINO OXIDASE"/>
    <property type="match status" value="1"/>
</dbReference>
<dbReference type="PANTHER" id="PTHR42923">
    <property type="entry name" value="PROTOPORPHYRINOGEN OXIDASE"/>
    <property type="match status" value="1"/>
</dbReference>
<dbReference type="Pfam" id="PF13450">
    <property type="entry name" value="NAD_binding_8"/>
    <property type="match status" value="1"/>
</dbReference>
<name>A0A3E0G5L5_9PSEU</name>
<sequence>MRESTQAPVRRELDEGLPGYIPPRSVVVVGAGLAGLATAYELSRRGCEVTVLEAADRPGGQAYTLRHPFADGMHVEAGAMTITPHCHYVAAIEALLESFTEPTGALAAGHAAACRGRQPSSPLDHDHCVKVSTDTPGRTGDSVTGGCAPK</sequence>
<feature type="region of interest" description="Disordered" evidence="1">
    <location>
        <begin position="131"/>
        <end position="150"/>
    </location>
</feature>
<dbReference type="RefSeq" id="WP_116182387.1">
    <property type="nucleotide sequence ID" value="NZ_CP144375.1"/>
</dbReference>
<dbReference type="EMBL" id="QUNO01000042">
    <property type="protein sequence ID" value="REH17878.1"/>
    <property type="molecule type" value="Genomic_DNA"/>
</dbReference>
<dbReference type="AlphaFoldDB" id="A0A3E0G5L5"/>
<evidence type="ECO:0000313" key="2">
    <source>
        <dbReference type="EMBL" id="REH17878.1"/>
    </source>
</evidence>
<dbReference type="SUPFAM" id="SSF51905">
    <property type="entry name" value="FAD/NAD(P)-binding domain"/>
    <property type="match status" value="1"/>
</dbReference>
<proteinExistence type="predicted"/>